<dbReference type="Proteomes" id="UP001163046">
    <property type="component" value="Unassembled WGS sequence"/>
</dbReference>
<keyword evidence="2" id="KW-1185">Reference proteome</keyword>
<dbReference type="EMBL" id="MU826852">
    <property type="protein sequence ID" value="KAJ7371024.1"/>
    <property type="molecule type" value="Genomic_DNA"/>
</dbReference>
<reference evidence="1" key="1">
    <citation type="submission" date="2023-01" db="EMBL/GenBank/DDBJ databases">
        <title>Genome assembly of the deep-sea coral Lophelia pertusa.</title>
        <authorList>
            <person name="Herrera S."/>
            <person name="Cordes E."/>
        </authorList>
    </citation>
    <scope>NUCLEOTIDE SEQUENCE</scope>
    <source>
        <strain evidence="1">USNM1676648</strain>
        <tissue evidence="1">Polyp</tissue>
    </source>
</reference>
<protein>
    <submittedName>
        <fullName evidence="1">Uncharacterized protein</fullName>
    </submittedName>
</protein>
<proteinExistence type="predicted"/>
<name>A0A9X0CRN4_9CNID</name>
<gene>
    <name evidence="1" type="ORF">OS493_028186</name>
</gene>
<comment type="caution">
    <text evidence="1">The sequence shown here is derived from an EMBL/GenBank/DDBJ whole genome shotgun (WGS) entry which is preliminary data.</text>
</comment>
<organism evidence="1 2">
    <name type="scientific">Desmophyllum pertusum</name>
    <dbReference type="NCBI Taxonomy" id="174260"/>
    <lineage>
        <taxon>Eukaryota</taxon>
        <taxon>Metazoa</taxon>
        <taxon>Cnidaria</taxon>
        <taxon>Anthozoa</taxon>
        <taxon>Hexacorallia</taxon>
        <taxon>Scleractinia</taxon>
        <taxon>Caryophylliina</taxon>
        <taxon>Caryophylliidae</taxon>
        <taxon>Desmophyllum</taxon>
    </lineage>
</organism>
<evidence type="ECO:0000313" key="1">
    <source>
        <dbReference type="EMBL" id="KAJ7371024.1"/>
    </source>
</evidence>
<sequence length="130" mass="15056">MCLCCNRWSLTCIQTPLYCSSKCFQKSQKSPFTPFCWTFGYRFEPALFERSSSGSVYQRSNSVPDSLLSMELSVLARTRRVEKRGLFSLNEIALEYLEDKSTIGRGFGEFGLLRARENAELKRRHCPKFK</sequence>
<dbReference type="AlphaFoldDB" id="A0A9X0CRN4"/>
<accession>A0A9X0CRN4</accession>
<evidence type="ECO:0000313" key="2">
    <source>
        <dbReference type="Proteomes" id="UP001163046"/>
    </source>
</evidence>